<evidence type="ECO:0000313" key="2">
    <source>
        <dbReference type="Proteomes" id="UP000005237"/>
    </source>
</evidence>
<reference evidence="1" key="2">
    <citation type="submission" date="2022-06" db="UniProtKB">
        <authorList>
            <consortium name="EnsemblMetazoa"/>
        </authorList>
    </citation>
    <scope>IDENTIFICATION</scope>
    <source>
        <strain evidence="1">DF5081</strain>
    </source>
</reference>
<name>A0A8R1E181_CAEJA</name>
<keyword evidence="2" id="KW-1185">Reference proteome</keyword>
<organism evidence="1 2">
    <name type="scientific">Caenorhabditis japonica</name>
    <dbReference type="NCBI Taxonomy" id="281687"/>
    <lineage>
        <taxon>Eukaryota</taxon>
        <taxon>Metazoa</taxon>
        <taxon>Ecdysozoa</taxon>
        <taxon>Nematoda</taxon>
        <taxon>Chromadorea</taxon>
        <taxon>Rhabditida</taxon>
        <taxon>Rhabditina</taxon>
        <taxon>Rhabditomorpha</taxon>
        <taxon>Rhabditoidea</taxon>
        <taxon>Rhabditidae</taxon>
        <taxon>Peloderinae</taxon>
        <taxon>Caenorhabditis</taxon>
    </lineage>
</organism>
<sequence length="82" mass="9490">MTTPDHRWLDNSTSSTVLSGHGYYRFSLFRSLSHFLDGREFQNEDDLKTSLQSFFELLSKGNRAVTYPFAVYEKEHLPGAKL</sequence>
<dbReference type="EnsemblMetazoa" id="CJA16204.1">
    <property type="protein sequence ID" value="CJA16204.1"/>
    <property type="gene ID" value="WBGene00135408"/>
</dbReference>
<dbReference type="AlphaFoldDB" id="A0A8R1E181"/>
<reference evidence="2" key="1">
    <citation type="submission" date="2010-08" db="EMBL/GenBank/DDBJ databases">
        <authorList>
            <consortium name="Caenorhabditis japonica Sequencing Consortium"/>
            <person name="Wilson R.K."/>
        </authorList>
    </citation>
    <scope>NUCLEOTIDE SEQUENCE [LARGE SCALE GENOMIC DNA]</scope>
    <source>
        <strain evidence="2">DF5081</strain>
    </source>
</reference>
<proteinExistence type="predicted"/>
<evidence type="ECO:0000313" key="1">
    <source>
        <dbReference type="EnsemblMetazoa" id="CJA16204.1"/>
    </source>
</evidence>
<protein>
    <submittedName>
        <fullName evidence="1">Uncharacterized protein</fullName>
    </submittedName>
</protein>
<dbReference type="Proteomes" id="UP000005237">
    <property type="component" value="Unassembled WGS sequence"/>
</dbReference>
<accession>A0A8R1E181</accession>